<comment type="caution">
    <text evidence="1">The sequence shown here is derived from an EMBL/GenBank/DDBJ whole genome shotgun (WGS) entry which is preliminary data.</text>
</comment>
<name>A0A645HF05_9ZZZZ</name>
<proteinExistence type="predicted"/>
<gene>
    <name evidence="1" type="ORF">SDC9_184846</name>
</gene>
<evidence type="ECO:0000313" key="1">
    <source>
        <dbReference type="EMBL" id="MPN37330.1"/>
    </source>
</evidence>
<sequence length="127" mass="14753">MSVRSLWVPNSWNTLHFEEADQKKAKHLAEMIQFLEEFNKYTDNRWEKDTNKTLLVWNLGMHSLQGVRKPLKDANIKALLKKQTAATKVKVYGNLLTPKLYQAVCELKLKLDKKIAKVEVEDASKLK</sequence>
<reference evidence="1" key="1">
    <citation type="submission" date="2019-08" db="EMBL/GenBank/DDBJ databases">
        <authorList>
            <person name="Kucharzyk K."/>
            <person name="Murdoch R.W."/>
            <person name="Higgins S."/>
            <person name="Loffler F."/>
        </authorList>
    </citation>
    <scope>NUCLEOTIDE SEQUENCE</scope>
</reference>
<dbReference type="EMBL" id="VSSQ01091924">
    <property type="protein sequence ID" value="MPN37330.1"/>
    <property type="molecule type" value="Genomic_DNA"/>
</dbReference>
<protein>
    <submittedName>
        <fullName evidence="1">Uncharacterized protein</fullName>
    </submittedName>
</protein>
<accession>A0A645HF05</accession>
<dbReference type="AlphaFoldDB" id="A0A645HF05"/>
<organism evidence="1">
    <name type="scientific">bioreactor metagenome</name>
    <dbReference type="NCBI Taxonomy" id="1076179"/>
    <lineage>
        <taxon>unclassified sequences</taxon>
        <taxon>metagenomes</taxon>
        <taxon>ecological metagenomes</taxon>
    </lineage>
</organism>